<feature type="compositionally biased region" description="Pro residues" evidence="5">
    <location>
        <begin position="2329"/>
        <end position="2340"/>
    </location>
</feature>
<feature type="compositionally biased region" description="Basic and acidic residues" evidence="5">
    <location>
        <begin position="4194"/>
        <end position="4204"/>
    </location>
</feature>
<dbReference type="Pfam" id="PF00094">
    <property type="entry name" value="VWD"/>
    <property type="match status" value="1"/>
</dbReference>
<feature type="compositionally biased region" description="Acidic residues" evidence="5">
    <location>
        <begin position="3517"/>
        <end position="3532"/>
    </location>
</feature>
<feature type="compositionally biased region" description="Basic and acidic residues" evidence="5">
    <location>
        <begin position="7353"/>
        <end position="7366"/>
    </location>
</feature>
<feature type="compositionally biased region" description="Basic and acidic residues" evidence="5">
    <location>
        <begin position="6001"/>
        <end position="6011"/>
    </location>
</feature>
<feature type="compositionally biased region" description="Acidic residues" evidence="5">
    <location>
        <begin position="3133"/>
        <end position="3148"/>
    </location>
</feature>
<proteinExistence type="predicted"/>
<feature type="compositionally biased region" description="Pro residues" evidence="5">
    <location>
        <begin position="2713"/>
        <end position="2725"/>
    </location>
</feature>
<feature type="compositionally biased region" description="Acidic residues" evidence="5">
    <location>
        <begin position="2398"/>
        <end position="2413"/>
    </location>
</feature>
<dbReference type="InterPro" id="IPR036364">
    <property type="entry name" value="SEA_dom_sf"/>
</dbReference>
<feature type="compositionally biased region" description="Pro residues" evidence="5">
    <location>
        <begin position="2766"/>
        <end position="2777"/>
    </location>
</feature>
<feature type="region of interest" description="Disordered" evidence="5">
    <location>
        <begin position="3221"/>
        <end position="3342"/>
    </location>
</feature>
<feature type="compositionally biased region" description="Basic and acidic residues" evidence="5">
    <location>
        <begin position="767"/>
        <end position="777"/>
    </location>
</feature>
<feature type="compositionally biased region" description="Pro residues" evidence="5">
    <location>
        <begin position="1141"/>
        <end position="1152"/>
    </location>
</feature>
<feature type="compositionally biased region" description="Basic and acidic residues" evidence="5">
    <location>
        <begin position="4246"/>
        <end position="4256"/>
    </location>
</feature>
<dbReference type="Proteomes" id="UP001318040">
    <property type="component" value="Chromosome 79"/>
</dbReference>
<feature type="compositionally biased region" description="Pro residues" evidence="5">
    <location>
        <begin position="2224"/>
        <end position="2236"/>
    </location>
</feature>
<feature type="compositionally biased region" description="Acidic residues" evidence="5">
    <location>
        <begin position="1210"/>
        <end position="1225"/>
    </location>
</feature>
<feature type="compositionally biased region" description="Basic and acidic residues" evidence="5">
    <location>
        <begin position="5548"/>
        <end position="5558"/>
    </location>
</feature>
<feature type="region of interest" description="Disordered" evidence="5">
    <location>
        <begin position="3605"/>
        <end position="3780"/>
    </location>
</feature>
<feature type="compositionally biased region" description="Pro residues" evidence="5">
    <location>
        <begin position="3256"/>
        <end position="3267"/>
    </location>
</feature>
<dbReference type="SMART" id="SM00216">
    <property type="entry name" value="VWD"/>
    <property type="match status" value="1"/>
</dbReference>
<feature type="compositionally biased region" description="Basic and acidic residues" evidence="5">
    <location>
        <begin position="2884"/>
        <end position="2894"/>
    </location>
</feature>
<feature type="compositionally biased region" description="Acidic residues" evidence="5">
    <location>
        <begin position="4303"/>
        <end position="4318"/>
    </location>
</feature>
<dbReference type="Pfam" id="PF25962">
    <property type="entry name" value="TIL_OTOGL_Mucin"/>
    <property type="match status" value="1"/>
</dbReference>
<feature type="compositionally biased region" description="Pro residues" evidence="5">
    <location>
        <begin position="1438"/>
        <end position="1449"/>
    </location>
</feature>
<keyword evidence="4" id="KW-0325">Glycoprotein</keyword>
<feature type="compositionally biased region" description="Basic and acidic residues" evidence="5">
    <location>
        <begin position="613"/>
        <end position="623"/>
    </location>
</feature>
<feature type="compositionally biased region" description="Basic and acidic residues" evidence="5">
    <location>
        <begin position="858"/>
        <end position="867"/>
    </location>
</feature>
<feature type="region of interest" description="Disordered" evidence="5">
    <location>
        <begin position="1595"/>
        <end position="1822"/>
    </location>
</feature>
<feature type="compositionally biased region" description="Low complexity" evidence="5">
    <location>
        <begin position="3413"/>
        <end position="3429"/>
    </location>
</feature>
<feature type="compositionally biased region" description="Acidic residues" evidence="5">
    <location>
        <begin position="7411"/>
        <end position="7427"/>
    </location>
</feature>
<feature type="compositionally biased region" description="Basic and acidic residues" evidence="5">
    <location>
        <begin position="3268"/>
        <end position="3278"/>
    </location>
</feature>
<feature type="compositionally biased region" description="Basic and acidic residues" evidence="5">
    <location>
        <begin position="4439"/>
        <end position="4449"/>
    </location>
</feature>
<feature type="compositionally biased region" description="Basic and acidic residues" evidence="5">
    <location>
        <begin position="1346"/>
        <end position="1356"/>
    </location>
</feature>
<feature type="compositionally biased region" description="Basic and acidic residues" evidence="5">
    <location>
        <begin position="2533"/>
        <end position="2543"/>
    </location>
</feature>
<feature type="compositionally biased region" description="Basic and acidic residues" evidence="5">
    <location>
        <begin position="5207"/>
        <end position="5217"/>
    </location>
</feature>
<feature type="compositionally biased region" description="Acidic residues" evidence="5">
    <location>
        <begin position="1018"/>
        <end position="1033"/>
    </location>
</feature>
<keyword evidence="6" id="KW-0812">Transmembrane</keyword>
<feature type="compositionally biased region" description="Low complexity" evidence="5">
    <location>
        <begin position="1892"/>
        <end position="1907"/>
    </location>
</feature>
<feature type="compositionally biased region" description="Pro residues" evidence="5">
    <location>
        <begin position="3693"/>
        <end position="3704"/>
    </location>
</feature>
<dbReference type="Pfam" id="PF08742">
    <property type="entry name" value="C8"/>
    <property type="match status" value="1"/>
</dbReference>
<feature type="compositionally biased region" description="Pro residues" evidence="5">
    <location>
        <begin position="6543"/>
        <end position="6554"/>
    </location>
</feature>
<feature type="compositionally biased region" description="Acidic residues" evidence="5">
    <location>
        <begin position="1507"/>
        <end position="1522"/>
    </location>
</feature>
<dbReference type="InterPro" id="IPR025155">
    <property type="entry name" value="WxxW_domain"/>
</dbReference>
<feature type="compositionally biased region" description="Pro residues" evidence="5">
    <location>
        <begin position="5194"/>
        <end position="5206"/>
    </location>
</feature>
<dbReference type="Pfam" id="PF13330">
    <property type="entry name" value="Mucin2_WxxW"/>
    <property type="match status" value="29"/>
</dbReference>
<dbReference type="Pfam" id="PF01390">
    <property type="entry name" value="SEA"/>
    <property type="match status" value="1"/>
</dbReference>
<feature type="region of interest" description="Disordered" evidence="5">
    <location>
        <begin position="5159"/>
        <end position="5331"/>
    </location>
</feature>
<evidence type="ECO:0000259" key="7">
    <source>
        <dbReference type="PROSITE" id="PS50024"/>
    </source>
</evidence>
<feature type="compositionally biased region" description="Basic and acidic residues" evidence="5">
    <location>
        <begin position="5792"/>
        <end position="5802"/>
    </location>
</feature>
<evidence type="ECO:0000256" key="4">
    <source>
        <dbReference type="ARBA" id="ARBA00023180"/>
    </source>
</evidence>
<feature type="compositionally biased region" description="Acidic residues" evidence="5">
    <location>
        <begin position="3762"/>
        <end position="3777"/>
    </location>
</feature>
<feature type="compositionally biased region" description="Low complexity" evidence="5">
    <location>
        <begin position="4636"/>
        <end position="4652"/>
    </location>
</feature>
<keyword evidence="6" id="KW-1133">Transmembrane helix</keyword>
<evidence type="ECO:0000256" key="5">
    <source>
        <dbReference type="SAM" id="MobiDB-lite"/>
    </source>
</evidence>
<feature type="region of interest" description="Disordered" evidence="5">
    <location>
        <begin position="6754"/>
        <end position="6894"/>
    </location>
</feature>
<feature type="compositionally biased region" description="Pro residues" evidence="5">
    <location>
        <begin position="949"/>
        <end position="960"/>
    </location>
</feature>
<feature type="compositionally biased region" description="Low complexity" evidence="5">
    <location>
        <begin position="4391"/>
        <end position="4407"/>
    </location>
</feature>
<feature type="region of interest" description="Disordered" evidence="5">
    <location>
        <begin position="1106"/>
        <end position="1228"/>
    </location>
</feature>
<feature type="region of interest" description="Disordered" evidence="5">
    <location>
        <begin position="5695"/>
        <end position="6077"/>
    </location>
</feature>
<evidence type="ECO:0000256" key="6">
    <source>
        <dbReference type="SAM" id="Phobius"/>
    </source>
</evidence>
<feature type="compositionally biased region" description="Pro residues" evidence="5">
    <location>
        <begin position="2818"/>
        <end position="2830"/>
    </location>
</feature>
<reference evidence="10" key="1">
    <citation type="submission" date="2025-08" db="UniProtKB">
        <authorList>
            <consortium name="RefSeq"/>
        </authorList>
    </citation>
    <scope>IDENTIFICATION</scope>
    <source>
        <tissue evidence="10">Sperm</tissue>
    </source>
</reference>
<dbReference type="GO" id="GO:0005576">
    <property type="term" value="C:extracellular region"/>
    <property type="evidence" value="ECO:0007669"/>
    <property type="project" value="UniProtKB-SubCell"/>
</dbReference>
<evidence type="ECO:0000259" key="8">
    <source>
        <dbReference type="PROSITE" id="PS51233"/>
    </source>
</evidence>
<feature type="compositionally biased region" description="Basic and acidic residues" evidence="5">
    <location>
        <begin position="5845"/>
        <end position="5854"/>
    </location>
</feature>
<feature type="compositionally biased region" description="Pro residues" evidence="5">
    <location>
        <begin position="4670"/>
        <end position="4682"/>
    </location>
</feature>
<feature type="compositionally biased region" description="Pro residues" evidence="5">
    <location>
        <begin position="2277"/>
        <end position="2288"/>
    </location>
</feature>
<feature type="region of interest" description="Disordered" evidence="5">
    <location>
        <begin position="2678"/>
        <end position="2958"/>
    </location>
</feature>
<feature type="compositionally biased region" description="Pro residues" evidence="5">
    <location>
        <begin position="3064"/>
        <end position="3075"/>
    </location>
</feature>
<feature type="compositionally biased region" description="Low complexity" evidence="5">
    <location>
        <begin position="2189"/>
        <end position="2205"/>
    </location>
</feature>
<feature type="compositionally biased region" description="Pro residues" evidence="5">
    <location>
        <begin position="5884"/>
        <end position="5896"/>
    </location>
</feature>
<feature type="compositionally biased region" description="Acidic residues" evidence="5">
    <location>
        <begin position="6252"/>
        <end position="6268"/>
    </location>
</feature>
<keyword evidence="3" id="KW-0732">Signal</keyword>
<feature type="region of interest" description="Disordered" evidence="5">
    <location>
        <begin position="4967"/>
        <end position="5090"/>
    </location>
</feature>
<feature type="compositionally biased region" description="Acidic residues" evidence="5">
    <location>
        <begin position="5072"/>
        <end position="5087"/>
    </location>
</feature>
<feature type="compositionally biased region" description="Basic and acidic residues" evidence="5">
    <location>
        <begin position="4089"/>
        <end position="4099"/>
    </location>
</feature>
<feature type="compositionally biased region" description="Acidic residues" evidence="5">
    <location>
        <begin position="6059"/>
        <end position="6074"/>
    </location>
</feature>
<evidence type="ECO:0000256" key="2">
    <source>
        <dbReference type="ARBA" id="ARBA00022525"/>
    </source>
</evidence>
<feature type="compositionally biased region" description="Basic and acidic residues" evidence="5">
    <location>
        <begin position="3076"/>
        <end position="3086"/>
    </location>
</feature>
<feature type="compositionally biased region" description="Low complexity" evidence="5">
    <location>
        <begin position="3850"/>
        <end position="3866"/>
    </location>
</feature>
<dbReference type="PANTHER" id="PTHR15031:SF4">
    <property type="entry name" value="CARTILAGE INTERMEDIATE LAYER PROTEIN 1"/>
    <property type="match status" value="1"/>
</dbReference>
<feature type="compositionally biased region" description="Pro residues" evidence="5">
    <location>
        <begin position="5247"/>
        <end position="5258"/>
    </location>
</feature>
<feature type="compositionally biased region" description="Acidic residues" evidence="5">
    <location>
        <begin position="6664"/>
        <end position="6679"/>
    </location>
</feature>
<feature type="compositionally biased region" description="Basic and acidic residues" evidence="5">
    <location>
        <begin position="813"/>
        <end position="822"/>
    </location>
</feature>
<dbReference type="PROSITE" id="PS51233">
    <property type="entry name" value="VWFD"/>
    <property type="match status" value="1"/>
</dbReference>
<feature type="domain" description="SEA" evidence="7">
    <location>
        <begin position="7604"/>
        <end position="7719"/>
    </location>
</feature>
<feature type="compositionally biased region" description="Pro residues" evidence="5">
    <location>
        <begin position="1386"/>
        <end position="1397"/>
    </location>
</feature>
<evidence type="ECO:0000256" key="1">
    <source>
        <dbReference type="ARBA" id="ARBA00004613"/>
    </source>
</evidence>
<feature type="compositionally biased region" description="Basic and acidic residues" evidence="5">
    <location>
        <begin position="2341"/>
        <end position="2351"/>
    </location>
</feature>
<feature type="domain" description="VWFD" evidence="8">
    <location>
        <begin position="1"/>
        <end position="166"/>
    </location>
</feature>
<feature type="compositionally biased region" description="Low complexity" evidence="5">
    <location>
        <begin position="3029"/>
        <end position="3045"/>
    </location>
</feature>
<sequence length="7794" mass="828034">MDERRDARRLDGWITKLCSLCADQDYCSTAEGNFQIITGKDCSAVDSSCSKAIRFYIKDYNVEVHMVAGEVMVVPVAGKIPAMVDDLTIHSVGLYRIVQTGIGIMVMWDRRTSIFVKVDSKYKGTLCGLCGNYNGRDSDDLTAADGSTAASVLAFGNSWRIKESCAAMTEAVEPCQQNPHRHAWALRQCHVLAGDVFSSCHDHVDHAPFLEACIRDSCACDGGDCECFCTAVAAYAQVCNEAGVCIRWRTPDRCPVFCDFYNEESECTWHYNPCSSLPSTCSHLQKLNQGSLPPIEGCYPHCPPDAPYLDENTMHCVPKANCSCFVEDDVILAGQQIHIAKTCQICTCDNAELLCEIPDGCCYHEQLYELGAFISRELDPDQYCATTKTCSQLGEVEDSVECGITPIDVNNATTTATAVPPLPTEPPIVGSSTAVPDVAPTQPPKGRSTTVGAPVEGATVQQPTATTNLSQVPCSGSWSEWYNEHSPDADNDGDEESYQKVTASGKVVCAPGFLVENIDCRADKYPNTPWEELGQAITCNKDVGLKCSHTDQTMPFCYNYKVRFCCSLISPATTAPLSTAPTSPVPDEEIIIPPVEATRPPGPTTKNVTPKPPGEEKPTKPAPEESGAPPQEPTAPKDKTPPPPTSGSKEPEPSPSGGPVTPKSPVEEKPTKPAPEESGAPPQEPTAPKDKTPPPPTSGNKEPEPSPSGGPETPKSPVEETPTKPSPEESGAPPQEPTAPKDKTPPTSGSKEPEPSPSGGPVTPKSPVEEKPTKPAPEESGAPPQEPTAPKDKTPPPPTSGNKEPEPSPSGGPEEKPTKPSPEESGAPPQEPTAPKDKTPPPPTSGNKEQEPSPSGGPEEKPTKPSPEESGAPPQEPTAPKDKTPPPPTSGNKEPEPSPSGGPVTPKSPVEEKPTKPAPEESGAPPQEPTAPKDKTPPPPTSGNKEPEPSPSGGPVTPKPPGEEKPTKPAPEESGAPPQEPTGPKDKTPPPPTSSGKEPEPSPPTPGPEDCAPGWSDWYDEQYPDEENGGDEESYQKVIASGKVVCLPDSPVQNIECKAERFPNTPWQELGQTITCDKNKGLKCVNEDQGGLPCYNYKVRFCCSRASGPPAPSPSSRSPEPTALKDKTPAPPTSGNKEPEPSPSGGPVTPKPPGEEKPTKPAPEESGAPPQEPTGPEDKTPPPPTSSSNEPEPSPPTSGPEDCAPGWSDWYDEQYPDEENGGDEESYQKVIASGKVVCLPDSPVQNIECKAERFPNTPWQELGQTITCDKNKGLKCVNEDQGGLPCYNYKVRFCCSRASGPPAPSPSSRSPEPTASKDKTPAPPTSSNKEPEPLPPSPGPVTPKPPVEEKPTKPSPEESGAPPQEPTGSKDKTPAPPTSGNKEPEPSPSGGPVTPKPPVEEKPTKPAPAESGAPPQEPTGPKDKTPPPPTSGNKEPEPSPSGGPVTPKPPGEEKPTKPAPEESGAPPQEPTGPEDKTPPPPTSSSNEPEPSPPTSGPEDCAPGWSDWYDEQYPDEENGGDEESYQKVIASGKVVCLPDSPVQNIECKAERFPNTPWQELGQTITCDKNKGLKCVNEDQGGLPCYNYKVRFCCSRASGPPAPSPSSRSPEPTASKDKTPAPPTSSNKEPEPLPPSPGPVTPKPPVEEKPTKPSPEESGAPPQEPTGSKDKTPAPPTSGNKEPEPSPSGGPVTPKPPVEEKPTKPAPAESGAPPQEPTGPKDKTPPPPTSGNKEPEPSPSGGPVTPKPPGEEKPTKPAPEESGAPPQEPTGPKDKTPPPPTSSGKEPEPSPPTPGPEDCAPGWSDWYDEQYPDEENGGDEESYQKVIASGKVVCLPDSPVQNIECKAERFPNTPWQELGQTITCDKNKGLKCVNEDQGGLSCYNYKVRFCCSRASGPPAPSPSSRSPGPTASKDKTPAPPTSSNKEPEPLPPSPGPVTPKPRVEEKPTKPSPEESGAPPQEPTGSKDKTPAPPTSGNKEPEPSPSGGPVTPKPPVEEKPTKPAPAESGAPPQEPTGPKDKTPPPPTSGNKEPEPSPSGGPVTPKPPGEEKPTKPAPEESGAPPQEPTGPKDKTPPPPTSSGKEPEPSPPTPGPEDCAPGWSDWYDEQYPDEENGGDEESYQKVIASGKVVCLPDSPVQNIECKAERFPNTPWQELGQTITCDKNKGLKCVNEDQGGLQCYNYKVRFCCSRASGTPAPSPSSRSPEPTASKDKTPAPPTSGNKEPEPSPPSPGPVTPKPPVEEKPTKPAPEESGAPHQEPTRSKDKTPAPPTSGNKEPEPSPSGGPVTPKPPVEEKPTKPAPAESGGPPQEPTGPKDKTPPPPTSGNKEPEPSPSGGPVTPKPPGEEKPTKPAPEESGAPPQEPTGPKDKTPPPPTSSSNEPEPSPPTSGPEDCAPGWSDWYDEQYPDEENGGDEESYQKVIASGKVVCLPDSPVQNIECKAERFPNTPWQELGQTITCDKNKGLKCVNEDQGGLQCYNYKVRFCCSRASGTPAPSPSSRSPEPTASKDKTPAPPTSGNKEPEPSPSGGPVTPKPPGEEKPTKPAPEESGAPPQEPTGPKDKTPPPPTSSGKEPEPSPPTPGPEDCAPGWSDWYDEQYPDEENGGDEESYQKVIASGKVVCLPDSPVQNIECKAERFPNTPWQELGQTITCDKNKGLKCVNEDQGGLPCYNYKVRFCCSRASGPTAPSPSSRSPGPTASKDKTPAPPTSSNKEPEPSPPSPGPVTPKPPVEEKPTKPAPEESGAPPQEPTRSKDKTPAPPTSGNKEPEPSPSGGPVTPKPPVEEKPTKPPAPAESGAPPQEPTGPKDKTPPPPTSGNTEPEPSPSGGPVTPKPPVEEKPTKPPAPAESGAPPQEPTGPKDKTPPPPTSGNKEPEPSPSGGPVTPKPAGEEKPTKPAPEESGAPPQEPTGPKDKTPPPPTSSGKEPEPSPPTPGPEDCAPGWSDWYDEQYPDEENGGDEESYQKVIASGKVVCLPDSLVQNIECKAERFPNTPWQELGQTITCDKNKGLICVNEDQGGLPCYNYKVRFCCSRASGPPAPSPSSRSPEPTASKDKTPAPPTSGNKEPEPSPSGGPVTPKPPGEEKPTKPAPEESGAPPQEPTGPKDKTPPPPTSSGKEPEPSPPTPGPEDCAPGWSDWYDEQYPDEENGGDEESYQKVIASGKVVCLPDSLVQNIECKAERFPNTPWQELGQTITCDKNKGLICVNEDQGGLPCYNYKVRFCCSRASGPPAPSPSSRSPEPTASKDKTPAPPTSGNKEPEPSPSGGPVTPKPPGEEKPTKPAPEESGAPPQEPTGPKDKTPPPPTSSGKEPEPSPPTPGPEDCAPGWSDWYDEQYPDEENGGDEESYQKVIASGKVVCLPDSLVQNIECKAERFPNTPWQELGQTITCDKNKGLICVNEDQGGLPCYNYKVRFCCSRASGPPAPSPSSRSPEPTASKDKTPAPPTSGNKEPEPSPSGGPVTPKPPGEEKPTKPAPEESGAPPQEPTGPKDKTPPPPTSSGKEPEPSPPTPGPEDCAPGWSDWYDEQYPDEENGGDEESYQKVIASGKVVCLPDSPVQNIECKAERFPNTPWQELGQTITCDKNKGLKCVNEDQGGLPCYNYKVRFCCSRASGPPAPSPSSRSPEPTASKDKTPAPPTSSNKGPEPSPPSPGPVTPKPPIEEKPTKPAPEESGAPPQESTAPKDKTPLPPTSGNKEPEPSPSGGPVTPKPPGEENPTKPAPEESGAPPQEPTGPKDKTPPPPTSSGKEPEPSPPTPGPEDCAPGWSDWYDEQYPDEENGGDEESYQKVIASGKVVCLPDSPVQNIECKAERFPNTPWQELGQTITCDKNKGLKCVNEDQGGLPCYNYKVRFCCSRASGPPAPSPSSRSPEPTASKDKTPAPPTSGNKEPEPSPSGGPVTPKPPGEEKPTKPAPEESGAPPQEPTGPKDKTPPPPTSSSNEPEPSPPTSGPEDCAPGWSDWYDEQYPDEENGGDEESYQKVIASGKVVCLPDSPVQNIECKAERFPNTPWQELGQTITCDKNKGLKCVNEDQAGLPCYNYKVRFCCSRASGPPAPSPSSRSPEPTASKDKPPAPPTSGNKEPEPSPSGGPVTPKPPGEEKPTKPAPEESGAPPQEPTGPKDKTPPPPTSSSNEPEPSPPTSGPVTPKPPVEEKPTKPAPEESGAPPQEPTGPKDKTPAPPTSGNKEPEPSPSGGPVTPKPPVEEKPTKPAPEESGTPPQEPTAPKDKTPPPPTSGIKEPEPSPSGGPVTPKPPGEEKPTKPAPEESGAPPQEPTGPKDKTPPPPTSSSNEPEPSPPTSGPEDCAPGWSDWYDEQYPDEENGGDEESYQKVIASGKVVCLPDSPVQNIECKAERFPNTPWQELGQTITCDKNKGLKCVNEDQGGLPCYNYKVRFCCSRASGPPAPSPSSQSPEPTASKDKTPAPPTSSNKEPEPSPPSPGPVTPKPPVEEKPTKPAPEESGAPPQEPTAPKDKTPPPPTSGIKEPEPSPSGGPVTPKPPGEEKPTKPAPEESGAPPQEPTGPKDKTPPPPTSSGKEPEPSPPTPGPEDCAPGWSDWYDEQYPDEENGGDEESYQKVIASGKVVCLPDSPVQNIECKAERFPNTPWQELGQTITCDKNKGLKCVNEDQGGLPCYNYKVRFCCSRASGPPAPSPSSRSPEPTASKDKTPAPPTSSNKGPEPSPPEGPVTPKPPVEEKPTKPAPEESGAPPQEPTGAKDKTPPPPTSSNKEPEPSLPTPGPEDCTPGWSDWYDEQYPDEENGGDEESYQKVIASGKVVCLPDSPVQNIECKAERFPNTPWQELGQTITCDKNKGLKYVNEDQGGLPCYNYKVRFCCSRAGGPPAPSPSSRSPEPTASKDKTPAPPTSSNKGPEPSPPSPGPEDCTPGWSDWYDEQYPDEENGGDEESYQKVIASGKVVCLPDSPVQNIECKAERFPNTPWQELGQTITCDKNKGLKCVNEDQGGLPCYNYKVRFCCSRAGGPPAPSPSSRSQEPTASKDKTPPPPTTGNKEPEPSPPEGPVTPKPPVEEKPTKPAPEESGAPPQEPTGPKDKTPPSPTSSNKEPEPSPPTPGPEDCTPGWSDWYDEQYPDEENGGDEESYQKVIASGKVVCLPDSPVQNIECKAERFPNTPWQELGQTITCDKNKGLKCVNEDQGGLPCYNYKVRFCCSRAGGPPAPSPSSRSQEPTASKDKTPAPPTSSNKGPEPSPPEGPVTPKPPVEEKPTKPAPEESGAPPQEPTGPKDKTPPPPTSGNKEPEPSPPEGPVTPKPPFEEKPTKPAPEESGAPPPEPTASKDKTPAPPTSSNKGPEPSPPSPGPEWIVPATQQPIEATKPNETPTKQEDCALGWSEWYDDQYPDEENGGDEESYQKIIDSGREVCLPDSSVEKIDCKAERFPNTPWQELGQTITCDQSTGLKCFNNDQDYLPCYNYKIRFCCSRAGGPPAPTPSKASPVTPKPPVEEKPTKAAPEESGPPPPEPTASKEKSPPTSSNKEPEPSPSEGPVTPKPPVEEKPTKPAPVESGPPPQEPTAPKDKTPPPPTSSNKEPEPTPPEGPVTPKPPVEEKPTKPAPEESGAPPPEPTGSKDKTPPPPTSSSKEPEPSPPTPGPEDCTPGWSDWYDEQYPDEENGGDEESYQKVIASGKVVCLPDSPVQNIECKAERFPNTPWQELGQTITCDKNKGLKCVNEDQGGLPCYNYKVRFCCSTAVGPPAPTPSKASPEPTASKDKTPAPPTSGIKEPGYSNPEGPVTPKPLVEEKPTKAAPEESGPPPPEPTPSKEKSPPPPTSSNKEPELSPAEGPVTPKPPVEEKPTKPAPDKSGPPPQEPTAPKDKTPPSPTSGINEPEPSPPEGPVTPEPPVEEKPTKPAPEESGAPPQEPTAPKDKTPPPPTSSNKEPEPSPQTPGPVTPKPPVEEKPTKPAPEESAAPPQEPTAPKDKTPPPPTSSNKEPEPTPPEGQVTPKPPVEEKPTKPAPEKSGAPPQEPTGPKDKTPPPPTSGNKEPEPSPSEGPVTPKPPVEEEPTKPAPEESGAPPAEPTGSKDKTPPPPTSGINEPEPSPSTPGPEEDCTPGWSDWYDEQYPDEENGGDEESYQKVIASGKVVCLPDSPVQNIECKAERFPNTPWQELGQTITCDKNKGLKCVNEDQGGLPCYNYKVRFCCSRAGGPPAPTPSKASPEPTASKDKTPAPPTSGIKEPGPSNPEGPVTPKPPVEERPTKPVPEESGAPPPEPTGSKDKTPPPPTSSSKEPEPSPPTPGPEEDCATGWSDWYDDQYPDEDNGGDDESYEKVIASGKVVCLPDSSVEKIDCKAERFPNTPWQELGQTITCDKSTGLKCSNDDQSMFICYNYKVRFCCSKSGGPPPPPITQAPTKWAPEKPPTAAAPETTKRKPKSPPVPKETITIGEELIVPATQQPIEATKPNETPTNQEDCALGWSDWYDDQYPDEENGGDEESYQKIIDSGREVCLPDSSVEKIDCKAERFPNTPWEELGQTITCDQSTGLKCFNNDQDFLPCYNYKIRFCCSRAGGPPAPTPSKASPEPTASKDKTPAPPTSGIKEPGPSNPEGPVTPKPPVEEKPTKAAPEESGPPPPEPTPSKEKSPPPPTSSNKEPEPSPAEGPVTPKPPVEEKPTKPAPEESGPPPQEPTRSKDKTPPPPTSVNKEPEPSPPTPGPEDCAPGWSDWYDEQYPDEENGGDEESYQKVIASGKVVCLPDSPVQNIECKAERFPNTPWQELGQTITCDKNKGLKCVNEDQGGLPCYNYKVRFCCSRAGGPPPPPITQAPTKAAPEKPSTEAFSETKKSKSESPPAREETTAAAGRSVPVTQETEQAPRPSVKQTPKVTSLQAVEEKSTERSNVVKSSAAPSQNTPDVSTKAPQTSSTEAISTTAEDDEEHCGTGWSKWFDEHTPTEANGGDVETYQMAIETGEVVCPVNSSVEKIDCRADKFPHTNWKKLWQKITCDKETGLRCANENQGILMCFNYMVRFCCSEVVSPLPITTNAPSRKATKHPPKTVGPWTTLMEPEKSTIPSLTTAVAEEDCATGWSDWYDDQYPDNENGGDDESYEKVIASGKVVCLPDSSVEKIDCKAERFPHTPWQELGQTLTCDKNKGLKCVNEDQGGLPCYNYKVRFCCSKSGGPPPPPITQAPNKGAPEKPPTAAAHETTKHKPKKTPAAEVTSKPPVEEKPTKPAHEESGAPPPEPTGSKDKTPPPPTSSSKKPEPSTPTPGPEEDCATGWSDWYDDQYPDNENGGDDESYEKVIASGKVVCLPDSSVEKIDCKAERFPHTPWQELGQTITCDKNKGLKCVNEDQGGLPCYNYKVRFCCSKSGGPPPPPMTQAPTKGAPEKPPTAAAHETTKHKPKKTPAAEVTSKPPVEEKPTKPAHEESGAPPPEPTGSKDKTPPPPTSSSKEPEPSTPTPRPEEDCATGWSDWYDDQYPDNENGGDDESYEKVIASGKVVCLPDSSVEKIDCKAERFPHTPWQELGQTITCDKNKGLKCVNEDQGGLPCYNYKVRFCCSKSGGPPPPPITQAPTKGAPEKPPTAAAHETTKHKPKKTPAAEEAIVPVTHQQIEGQKPTTVAPKKRSTAAAPKTTKHKPQKTPAAEVKPTKSKTTSTTMSTTKKPEQLESYNVQFTIINRQFDQDLYNPEKPLYIEYSRNITTEITKLFQKEQRARYLYRDYSVSSFRIGSITVEGKCYFLKNGGENVPTLMKEFTKGTTNMTYLGPYKLRPDSLKVYVDKEELYYTNMNTSSSPNRSLSYWVYFIIALCCLILLALIIAYIVLALVRYFKNRGDAYKVLKIPWGIYYPHLDLRKSF</sequence>
<feature type="transmembrane region" description="Helical" evidence="6">
    <location>
        <begin position="7738"/>
        <end position="7764"/>
    </location>
</feature>
<dbReference type="PROSITE" id="PS50024">
    <property type="entry name" value="SEA"/>
    <property type="match status" value="1"/>
</dbReference>
<feature type="compositionally biased region" description="Basic and acidic residues" evidence="5">
    <location>
        <begin position="7161"/>
        <end position="7174"/>
    </location>
</feature>
<feature type="compositionally biased region" description="Low complexity" evidence="5">
    <location>
        <begin position="2486"/>
        <end position="2502"/>
    </location>
</feature>
<feature type="compositionally biased region" description="Basic and acidic residues" evidence="5">
    <location>
        <begin position="6555"/>
        <end position="6565"/>
    </location>
</feature>
<feature type="compositionally biased region" description="Low complexity" evidence="5">
    <location>
        <begin position="707"/>
        <end position="716"/>
    </location>
</feature>
<feature type="compositionally biased region" description="Pro residues" evidence="5">
    <location>
        <begin position="1927"/>
        <end position="1937"/>
    </location>
</feature>
<feature type="region of interest" description="Disordered" evidence="5">
    <location>
        <begin position="4391"/>
        <end position="4566"/>
    </location>
</feature>
<feature type="compositionally biased region" description="Basic and acidic residues" evidence="5">
    <location>
        <begin position="5949"/>
        <end position="5959"/>
    </location>
</feature>
<feature type="compositionally biased region" description="Polar residues" evidence="5">
    <location>
        <begin position="5312"/>
        <end position="5326"/>
    </location>
</feature>
<feature type="compositionally biased region" description="Acidic residues" evidence="5">
    <location>
        <begin position="2941"/>
        <end position="2956"/>
    </location>
</feature>
<feature type="compositionally biased region" description="Acidic residues" evidence="5">
    <location>
        <begin position="4548"/>
        <end position="4563"/>
    </location>
</feature>
<dbReference type="RefSeq" id="XP_032837128.1">
    <property type="nucleotide sequence ID" value="XM_032981237.1"/>
</dbReference>
<feature type="compositionally biased region" description="Pro residues" evidence="5">
    <location>
        <begin position="4234"/>
        <end position="4245"/>
    </location>
</feature>
<feature type="compositionally biased region" description="Low complexity" evidence="5">
    <location>
        <begin position="4967"/>
        <end position="4980"/>
    </location>
</feature>
<keyword evidence="2" id="KW-0964">Secreted</keyword>
<feature type="region of interest" description="Disordered" evidence="5">
    <location>
        <begin position="7119"/>
        <end position="7237"/>
    </location>
</feature>
<feature type="region of interest" description="Disordered" evidence="5">
    <location>
        <begin position="4636"/>
        <end position="4758"/>
    </location>
</feature>
<dbReference type="InterPro" id="IPR014853">
    <property type="entry name" value="VWF/SSPO/ZAN-like_Cys-rich_dom"/>
</dbReference>
<feature type="compositionally biased region" description="Acidic residues" evidence="5">
    <location>
        <begin position="3954"/>
        <end position="3969"/>
    </location>
</feature>
<feature type="compositionally biased region" description="Basic and acidic residues" evidence="5">
    <location>
        <begin position="6194"/>
        <end position="6204"/>
    </location>
</feature>
<feature type="region of interest" description="Disordered" evidence="5">
    <location>
        <begin position="3850"/>
        <end position="3972"/>
    </location>
</feature>
<feature type="compositionally biased region" description="Basic and acidic residues" evidence="5">
    <location>
        <begin position="2237"/>
        <end position="2247"/>
    </location>
</feature>
<keyword evidence="9" id="KW-1185">Reference proteome</keyword>
<feature type="compositionally biased region" description="Basic and acidic residues" evidence="5">
    <location>
        <begin position="665"/>
        <end position="675"/>
    </location>
</feature>
<feature type="compositionally biased region" description="Acidic residues" evidence="5">
    <location>
        <begin position="4880"/>
        <end position="4895"/>
    </location>
</feature>
<feature type="compositionally biased region" description="Low complexity" evidence="5">
    <location>
        <begin position="4042"/>
        <end position="4058"/>
    </location>
</feature>
<feature type="compositionally biased region" description="Polar residues" evidence="5">
    <location>
        <begin position="6816"/>
        <end position="6826"/>
    </location>
</feature>
<feature type="compositionally biased region" description="Acidic residues" evidence="5">
    <location>
        <begin position="4740"/>
        <end position="4755"/>
    </location>
</feature>
<feature type="compositionally biased region" description="Basic and acidic residues" evidence="5">
    <location>
        <begin position="3897"/>
        <end position="3907"/>
    </location>
</feature>
<dbReference type="Gene3D" id="3.30.70.960">
    <property type="entry name" value="SEA domain"/>
    <property type="match status" value="1"/>
</dbReference>
<feature type="compositionally biased region" description="Pro residues" evidence="5">
    <location>
        <begin position="4182"/>
        <end position="4193"/>
    </location>
</feature>
<protein>
    <submittedName>
        <fullName evidence="10">Mucin-19-like isoform X30</fullName>
    </submittedName>
</protein>
<gene>
    <name evidence="10" type="primary">LOC116958549</name>
</gene>
<feature type="compositionally biased region" description="Pro residues" evidence="5">
    <location>
        <begin position="1333"/>
        <end position="1345"/>
    </location>
</feature>
<feature type="region of interest" description="Disordered" evidence="5">
    <location>
        <begin position="4042"/>
        <end position="4321"/>
    </location>
</feature>
<evidence type="ECO:0000256" key="3">
    <source>
        <dbReference type="ARBA" id="ARBA00022729"/>
    </source>
</evidence>
<feature type="compositionally biased region" description="Pro residues" evidence="5">
    <location>
        <begin position="1683"/>
        <end position="1694"/>
    </location>
</feature>
<feature type="compositionally biased region" description="Pro residues" evidence="5">
    <location>
        <begin position="4077"/>
        <end position="4088"/>
    </location>
</feature>
<feature type="compositionally biased region" description="Basic and acidic residues" evidence="5">
    <location>
        <begin position="4142"/>
        <end position="4152"/>
    </location>
</feature>
<feature type="compositionally biased region" description="Basic and acidic residues" evidence="5">
    <location>
        <begin position="5740"/>
        <end position="5750"/>
    </location>
</feature>
<feature type="region of interest" description="Disordered" evidence="5">
    <location>
        <begin position="3413"/>
        <end position="3535"/>
    </location>
</feature>
<feature type="compositionally biased region" description="Pro residues" evidence="5">
    <location>
        <begin position="4426"/>
        <end position="4438"/>
    </location>
</feature>
<feature type="region of interest" description="Disordered" evidence="5">
    <location>
        <begin position="5427"/>
        <end position="5623"/>
    </location>
</feature>
<feature type="region of interest" description="Disordered" evidence="5">
    <location>
        <begin position="1298"/>
        <end position="1525"/>
    </location>
</feature>
<feature type="compositionally biased region" description="Basic and acidic residues" evidence="5">
    <location>
        <begin position="5259"/>
        <end position="5269"/>
    </location>
</feature>
<dbReference type="SUPFAM" id="SSF82671">
    <property type="entry name" value="SEA domain"/>
    <property type="match status" value="1"/>
</dbReference>
<feature type="compositionally biased region" description="Basic and acidic residues" evidence="5">
    <location>
        <begin position="3653"/>
        <end position="3663"/>
    </location>
</feature>
<feature type="compositionally biased region" description="Low complexity" evidence="5">
    <location>
        <begin position="1106"/>
        <end position="1121"/>
    </location>
</feature>
<dbReference type="PANTHER" id="PTHR15031">
    <property type="entry name" value="CARTILAGE INTERMEDIATE LAYER PROTEIN CLIP"/>
    <property type="match status" value="1"/>
</dbReference>
<feature type="compositionally biased region" description="Low complexity" evidence="5">
    <location>
        <begin position="1298"/>
        <end position="1314"/>
    </location>
</feature>
<feature type="compositionally biased region" description="Basic and acidic residues" evidence="5">
    <location>
        <begin position="5015"/>
        <end position="5025"/>
    </location>
</feature>
<feature type="compositionally biased region" description="Basic and acidic residues" evidence="5">
    <location>
        <begin position="1939"/>
        <end position="1950"/>
    </location>
</feature>
<feature type="compositionally biased region" description="Basic and acidic residues" evidence="5">
    <location>
        <begin position="1153"/>
        <end position="1163"/>
    </location>
</feature>
<feature type="compositionally biased region" description="Pro residues" evidence="5">
    <location>
        <begin position="6595"/>
        <end position="6606"/>
    </location>
</feature>
<feature type="compositionally biased region" description="Low complexity" evidence="5">
    <location>
        <begin position="3605"/>
        <end position="3621"/>
    </location>
</feature>
<feature type="compositionally biased region" description="Pro residues" evidence="5">
    <location>
        <begin position="4128"/>
        <end position="4141"/>
    </location>
</feature>
<feature type="compositionally biased region" description="Basic and acidic residues" evidence="5">
    <location>
        <begin position="1450"/>
        <end position="1460"/>
    </location>
</feature>
<feature type="compositionally biased region" description="Pro residues" evidence="5">
    <location>
        <begin position="5989"/>
        <end position="6000"/>
    </location>
</feature>
<feature type="region of interest" description="Disordered" evidence="5">
    <location>
        <begin position="592"/>
        <end position="1036"/>
    </location>
</feature>
<organism evidence="9 10">
    <name type="scientific">Petromyzon marinus</name>
    <name type="common">Sea lamprey</name>
    <dbReference type="NCBI Taxonomy" id="7757"/>
    <lineage>
        <taxon>Eukaryota</taxon>
        <taxon>Metazoa</taxon>
        <taxon>Chordata</taxon>
        <taxon>Craniata</taxon>
        <taxon>Vertebrata</taxon>
        <taxon>Cyclostomata</taxon>
        <taxon>Hyperoartia</taxon>
        <taxon>Petromyzontiformes</taxon>
        <taxon>Petromyzontidae</taxon>
        <taxon>Petromyzon</taxon>
    </lineage>
</organism>
<feature type="compositionally biased region" description="Pro residues" evidence="5">
    <location>
        <begin position="3639"/>
        <end position="3652"/>
    </location>
</feature>
<feature type="compositionally biased region" description="Pro residues" evidence="5">
    <location>
        <begin position="6182"/>
        <end position="6193"/>
    </location>
</feature>
<feature type="compositionally biased region" description="Basic and acidic residues" evidence="5">
    <location>
        <begin position="1747"/>
        <end position="1757"/>
    </location>
</feature>
<feature type="compositionally biased region" description="Basic and acidic residues" evidence="5">
    <location>
        <begin position="2044"/>
        <end position="2054"/>
    </location>
</feature>
<feature type="region of interest" description="Disordered" evidence="5">
    <location>
        <begin position="6508"/>
        <end position="6682"/>
    </location>
</feature>
<feature type="region of interest" description="Disordered" evidence="5">
    <location>
        <begin position="4829"/>
        <end position="4898"/>
    </location>
</feature>
<feature type="compositionally biased region" description="Pro residues" evidence="5">
    <location>
        <begin position="5484"/>
        <end position="5495"/>
    </location>
</feature>
<feature type="compositionally biased region" description="Basic and acidic residues" evidence="5">
    <location>
        <begin position="2726"/>
        <end position="2736"/>
    </location>
</feature>
<feature type="compositionally biased region" description="Acidic residues" evidence="5">
    <location>
        <begin position="2101"/>
        <end position="2116"/>
    </location>
</feature>
<feature type="compositionally biased region" description="Acidic residues" evidence="5">
    <location>
        <begin position="5605"/>
        <end position="5620"/>
    </location>
</feature>
<feature type="region of interest" description="Disordered" evidence="5">
    <location>
        <begin position="7551"/>
        <end position="7601"/>
    </location>
</feature>
<keyword evidence="6" id="KW-0472">Membrane</keyword>
<feature type="region of interest" description="Disordered" evidence="5">
    <location>
        <begin position="7306"/>
        <end position="7429"/>
    </location>
</feature>
<feature type="compositionally biased region" description="Basic and acidic residues" evidence="5">
    <location>
        <begin position="909"/>
        <end position="919"/>
    </location>
</feature>
<feature type="compositionally biased region" description="Acidic residues" evidence="5">
    <location>
        <begin position="2590"/>
        <end position="2605"/>
    </location>
</feature>
<feature type="compositionally biased region" description="Acidic residues" evidence="5">
    <location>
        <begin position="7219"/>
        <end position="7235"/>
    </location>
</feature>
<feature type="compositionally biased region" description="Pro residues" evidence="5">
    <location>
        <begin position="4479"/>
        <end position="4490"/>
    </location>
</feature>
<feature type="compositionally biased region" description="Low complexity" evidence="5">
    <location>
        <begin position="3221"/>
        <end position="3237"/>
    </location>
</feature>
<feature type="compositionally biased region" description="Pro residues" evidence="5">
    <location>
        <begin position="5536"/>
        <end position="5547"/>
    </location>
</feature>
<feature type="compositionally biased region" description="Low complexity" evidence="5">
    <location>
        <begin position="5159"/>
        <end position="5172"/>
    </location>
</feature>
<dbReference type="InterPro" id="IPR000082">
    <property type="entry name" value="SEA_dom"/>
</dbReference>
<evidence type="ECO:0000313" key="10">
    <source>
        <dbReference type="RefSeq" id="XP_032837128.1"/>
    </source>
</evidence>
<feature type="compositionally biased region" description="Pro residues" evidence="5">
    <location>
        <begin position="3448"/>
        <end position="3459"/>
    </location>
</feature>
<feature type="region of interest" description="Disordered" evidence="5">
    <location>
        <begin position="6147"/>
        <end position="6270"/>
    </location>
</feature>
<dbReference type="SMART" id="SM00832">
    <property type="entry name" value="C8"/>
    <property type="match status" value="1"/>
</dbReference>
<dbReference type="InterPro" id="IPR058753">
    <property type="entry name" value="TIL_OTOGL_Mucin"/>
</dbReference>
<feature type="compositionally biased region" description="Pro residues" evidence="5">
    <location>
        <begin position="1735"/>
        <end position="1746"/>
    </location>
</feature>
<feature type="compositionally biased region" description="Pro residues" evidence="5">
    <location>
        <begin position="2032"/>
        <end position="2043"/>
    </location>
</feature>
<feature type="compositionally biased region" description="Pro residues" evidence="5">
    <location>
        <begin position="1980"/>
        <end position="1991"/>
    </location>
</feature>
<feature type="compositionally biased region" description="Basic and acidic residues" evidence="5">
    <location>
        <begin position="6768"/>
        <end position="6794"/>
    </location>
</feature>
<feature type="compositionally biased region" description="Pro residues" evidence="5">
    <location>
        <begin position="3885"/>
        <end position="3896"/>
    </location>
</feature>
<feature type="region of interest" description="Disordered" evidence="5">
    <location>
        <begin position="2189"/>
        <end position="2416"/>
    </location>
</feature>
<feature type="compositionally biased region" description="Basic and acidic residues" evidence="5">
    <location>
        <begin position="5446"/>
        <end position="5456"/>
    </location>
</feature>
<feature type="region of interest" description="Disordered" evidence="5">
    <location>
        <begin position="3029"/>
        <end position="3150"/>
    </location>
</feature>
<feature type="region of interest" description="Disordered" evidence="5">
    <location>
        <begin position="2486"/>
        <end position="2608"/>
    </location>
</feature>
<feature type="compositionally biased region" description="Basic and acidic residues" evidence="5">
    <location>
        <begin position="4491"/>
        <end position="4501"/>
    </location>
</feature>
<feature type="compositionally biased region" description="Basic and acidic residues" evidence="5">
    <location>
        <begin position="4683"/>
        <end position="4693"/>
    </location>
</feature>
<comment type="subcellular location">
    <subcellularLocation>
        <location evidence="1">Secreted</location>
    </subcellularLocation>
</comment>
<feature type="region of interest" description="Disordered" evidence="5">
    <location>
        <begin position="1892"/>
        <end position="2119"/>
    </location>
</feature>
<dbReference type="InterPro" id="IPR001846">
    <property type="entry name" value="VWF_type-D"/>
</dbReference>
<feature type="compositionally biased region" description="Low complexity" evidence="5">
    <location>
        <begin position="1595"/>
        <end position="1611"/>
    </location>
</feature>
<dbReference type="InterPro" id="IPR039675">
    <property type="entry name" value="CILP1/CILP2"/>
</dbReference>
<feature type="compositionally biased region" description="Acidic residues" evidence="5">
    <location>
        <begin position="1804"/>
        <end position="1819"/>
    </location>
</feature>
<feature type="compositionally biased region" description="Basic and acidic residues" evidence="5">
    <location>
        <begin position="3460"/>
        <end position="3470"/>
    </location>
</feature>
<feature type="compositionally biased region" description="Basic and acidic residues" evidence="5">
    <location>
        <begin position="1643"/>
        <end position="1653"/>
    </location>
</feature>
<feature type="compositionally biased region" description="Low complexity" evidence="5">
    <location>
        <begin position="7589"/>
        <end position="7599"/>
    </location>
</feature>
<feature type="compositionally biased region" description="Acidic residues" evidence="5">
    <location>
        <begin position="3325"/>
        <end position="3340"/>
    </location>
</feature>
<feature type="compositionally biased region" description="Basic and acidic residues" evidence="5">
    <location>
        <begin position="961"/>
        <end position="971"/>
    </location>
</feature>
<feature type="compositionally biased region" description="Polar residues" evidence="5">
    <location>
        <begin position="6835"/>
        <end position="6858"/>
    </location>
</feature>
<feature type="region of interest" description="Disordered" evidence="5">
    <location>
        <begin position="7501"/>
        <end position="7536"/>
    </location>
</feature>
<feature type="compositionally biased region" description="Pro residues" evidence="5">
    <location>
        <begin position="5831"/>
        <end position="5843"/>
    </location>
</feature>
<feature type="compositionally biased region" description="Pro residues" evidence="5">
    <location>
        <begin position="1630"/>
        <end position="1642"/>
    </location>
</feature>
<feature type="region of interest" description="Disordered" evidence="5">
    <location>
        <begin position="6347"/>
        <end position="6384"/>
    </location>
</feature>
<name>A0AAJ7XKZ0_PETMA</name>
<feature type="compositionally biased region" description="Low complexity" evidence="5">
    <location>
        <begin position="4829"/>
        <end position="4841"/>
    </location>
</feature>
<feature type="compositionally biased region" description="Basic and acidic residues" evidence="5">
    <location>
        <begin position="5897"/>
        <end position="5907"/>
    </location>
</feature>
<feature type="compositionally biased region" description="Basic and acidic residues" evidence="5">
    <location>
        <begin position="6607"/>
        <end position="6617"/>
    </location>
</feature>
<feature type="compositionally biased region" description="Pro residues" evidence="5">
    <location>
        <begin position="2521"/>
        <end position="2532"/>
    </location>
</feature>
<evidence type="ECO:0000313" key="9">
    <source>
        <dbReference type="Proteomes" id="UP001318040"/>
    </source>
</evidence>
<feature type="compositionally biased region" description="Low complexity" evidence="5">
    <location>
        <begin position="6859"/>
        <end position="6868"/>
    </location>
</feature>
<feature type="compositionally biased region" description="Pro residues" evidence="5">
    <location>
        <begin position="5003"/>
        <end position="5014"/>
    </location>
</feature>
<feature type="compositionally biased region" description="Low complexity" evidence="5">
    <location>
        <begin position="6351"/>
        <end position="6367"/>
    </location>
</feature>
<accession>A0AAJ7XKZ0</accession>